<evidence type="ECO:0008006" key="3">
    <source>
        <dbReference type="Google" id="ProtNLM"/>
    </source>
</evidence>
<accession>A0A8J6Y0W0</accession>
<gene>
    <name evidence="1" type="ORF">IFJ97_05845</name>
</gene>
<evidence type="ECO:0000313" key="2">
    <source>
        <dbReference type="Proteomes" id="UP000598633"/>
    </source>
</evidence>
<organism evidence="1 2">
    <name type="scientific">Candidatus Sulfomarinibacter kjeldsenii</name>
    <dbReference type="NCBI Taxonomy" id="2885994"/>
    <lineage>
        <taxon>Bacteria</taxon>
        <taxon>Pseudomonadati</taxon>
        <taxon>Acidobacteriota</taxon>
        <taxon>Thermoanaerobaculia</taxon>
        <taxon>Thermoanaerobaculales</taxon>
        <taxon>Candidatus Sulfomarinibacteraceae</taxon>
        <taxon>Candidatus Sulfomarinibacter</taxon>
    </lineage>
</organism>
<dbReference type="Proteomes" id="UP000598633">
    <property type="component" value="Unassembled WGS sequence"/>
</dbReference>
<name>A0A8J6Y0W0_9BACT</name>
<dbReference type="InterPro" id="IPR014419">
    <property type="entry name" value="HutZ"/>
</dbReference>
<dbReference type="Gene3D" id="2.30.110.10">
    <property type="entry name" value="Electron Transport, Fmn-binding Protein, Chain A"/>
    <property type="match status" value="1"/>
</dbReference>
<comment type="caution">
    <text evidence="1">The sequence shown here is derived from an EMBL/GenBank/DDBJ whole genome shotgun (WGS) entry which is preliminary data.</text>
</comment>
<dbReference type="EMBL" id="JACXWA010000098">
    <property type="protein sequence ID" value="MBD3870866.1"/>
    <property type="molecule type" value="Genomic_DNA"/>
</dbReference>
<sequence>MEGGLEKEELSLVRKLLTDCRVLSLGVLIDGKPHVGLLPFVTATDYRSALIHASQLARHSRGLQPGSPFSALIHASDEQQNDALQVPRVTISGTVQLVAQADADFESSRQAFIDRFPSSAQTFHLGDFNLYRLHFEWGRLVSGFARAISLSPDIFREISAL</sequence>
<reference evidence="1 2" key="1">
    <citation type="submission" date="2020-08" db="EMBL/GenBank/DDBJ databases">
        <title>Acidobacteriota in marine sediments use diverse sulfur dissimilation pathways.</title>
        <authorList>
            <person name="Wasmund K."/>
        </authorList>
    </citation>
    <scope>NUCLEOTIDE SEQUENCE [LARGE SCALE GENOMIC DNA]</scope>
    <source>
        <strain evidence="1">MAG AM3-A</strain>
    </source>
</reference>
<evidence type="ECO:0000313" key="1">
    <source>
        <dbReference type="EMBL" id="MBD3870866.1"/>
    </source>
</evidence>
<dbReference type="InterPro" id="IPR012349">
    <property type="entry name" value="Split_barrel_FMN-bd"/>
</dbReference>
<protein>
    <recommendedName>
        <fullName evidence="3">Pyridoxamine 5'-phosphate oxidase putative domain-containing protein</fullName>
    </recommendedName>
</protein>
<dbReference type="SUPFAM" id="SSF50475">
    <property type="entry name" value="FMN-binding split barrel"/>
    <property type="match status" value="1"/>
</dbReference>
<proteinExistence type="predicted"/>
<dbReference type="AlphaFoldDB" id="A0A8J6Y0W0"/>
<dbReference type="PIRSF" id="PIRSF004633">
    <property type="entry name" value="UCP_PLP_oxd"/>
    <property type="match status" value="1"/>
</dbReference>